<dbReference type="GO" id="GO:0003677">
    <property type="term" value="F:DNA binding"/>
    <property type="evidence" value="ECO:0007669"/>
    <property type="project" value="InterPro"/>
</dbReference>
<dbReference type="Gene3D" id="1.25.40.10">
    <property type="entry name" value="Tetratricopeptide repeat domain"/>
    <property type="match status" value="2"/>
</dbReference>
<dbReference type="InterPro" id="IPR011990">
    <property type="entry name" value="TPR-like_helical_dom_sf"/>
</dbReference>
<evidence type="ECO:0000313" key="2">
    <source>
        <dbReference type="Proteomes" id="UP000027931"/>
    </source>
</evidence>
<comment type="caution">
    <text evidence="1">The sequence shown here is derived from an EMBL/GenBank/DDBJ whole genome shotgun (WGS) entry which is preliminary data.</text>
</comment>
<dbReference type="SUPFAM" id="SSF48452">
    <property type="entry name" value="TPR-like"/>
    <property type="match status" value="1"/>
</dbReference>
<name>A0A074M7P3_9BACL</name>
<sequence>MKVEVADLESITLGRRLKEILSDKGKAFSLRAMEMKTGISKDILLRIMKGERYFKPSEIELVAKAIDLTVDRFKGIDVQKKTEEITLLLSKRINLKRALQLAEELAPIAVGCTEKFTVHNYLGAVHFLLKNYEKALDAYVTSLKEARKLKELHGDSSPLYKAITNLTNTYIQMKDYPNAVNLLRQIQDDLEQFEPLWAGNLTFSEAMIAHSMGNLELCREKMYNHLKYYQQVGLPLQQGIGYQNVGYIEYLLGNYQAAKTFFELAIDQKKVAGLIESRLLSLKDYVKCLIKLKLSEQALRVIMESLEELEQLNLPYLKAKFLLLQSVIEGNICHAEEVLSMEDLDVELRHLACDFIMKHFAKIGDSIMLMKYYRIAEELKKSVTIDWEGI</sequence>
<evidence type="ECO:0000313" key="1">
    <source>
        <dbReference type="EMBL" id="KEO82007.1"/>
    </source>
</evidence>
<dbReference type="SMART" id="SM00028">
    <property type="entry name" value="TPR"/>
    <property type="match status" value="3"/>
</dbReference>
<dbReference type="InterPro" id="IPR010982">
    <property type="entry name" value="Lambda_DNA-bd_dom_sf"/>
</dbReference>
<accession>A0A074M7P3</accession>
<dbReference type="InterPro" id="IPR001387">
    <property type="entry name" value="Cro/C1-type_HTH"/>
</dbReference>
<protein>
    <recommendedName>
        <fullName evidence="3">HTH cro/C1-type domain-containing protein</fullName>
    </recommendedName>
</protein>
<dbReference type="RefSeq" id="WP_038091542.1">
    <property type="nucleotide sequence ID" value="NZ_JMIR01000029.1"/>
</dbReference>
<proteinExistence type="predicted"/>
<reference evidence="1 2" key="1">
    <citation type="journal article" date="2013" name="Int. J. Syst. Evol. Microbiol.">
        <title>Tumebacillus flagellatus sp. nov., an alpha-amylase/pullulanase-producing bacterium isolated from cassava wastewater.</title>
        <authorList>
            <person name="Wang Q."/>
            <person name="Xie N."/>
            <person name="Qin Y."/>
            <person name="Shen N."/>
            <person name="Zhu J."/>
            <person name="Mi H."/>
            <person name="Huang R."/>
        </authorList>
    </citation>
    <scope>NUCLEOTIDE SEQUENCE [LARGE SCALE GENOMIC DNA]</scope>
    <source>
        <strain evidence="1 2">GST4</strain>
    </source>
</reference>
<dbReference type="EMBL" id="JMIR01000029">
    <property type="protein sequence ID" value="KEO82007.1"/>
    <property type="molecule type" value="Genomic_DNA"/>
</dbReference>
<evidence type="ECO:0008006" key="3">
    <source>
        <dbReference type="Google" id="ProtNLM"/>
    </source>
</evidence>
<dbReference type="STRING" id="1157490.EL26_17715"/>
<gene>
    <name evidence="1" type="ORF">EL26_17715</name>
</gene>
<dbReference type="CDD" id="cd00093">
    <property type="entry name" value="HTH_XRE"/>
    <property type="match status" value="1"/>
</dbReference>
<dbReference type="OrthoDB" id="2381407at2"/>
<organism evidence="1 2">
    <name type="scientific">Tumebacillus flagellatus</name>
    <dbReference type="NCBI Taxonomy" id="1157490"/>
    <lineage>
        <taxon>Bacteria</taxon>
        <taxon>Bacillati</taxon>
        <taxon>Bacillota</taxon>
        <taxon>Bacilli</taxon>
        <taxon>Bacillales</taxon>
        <taxon>Alicyclobacillaceae</taxon>
        <taxon>Tumebacillus</taxon>
    </lineage>
</organism>
<dbReference type="AlphaFoldDB" id="A0A074M7P3"/>
<dbReference type="Gene3D" id="1.10.260.40">
    <property type="entry name" value="lambda repressor-like DNA-binding domains"/>
    <property type="match status" value="1"/>
</dbReference>
<dbReference type="InterPro" id="IPR019734">
    <property type="entry name" value="TPR_rpt"/>
</dbReference>
<keyword evidence="2" id="KW-1185">Reference proteome</keyword>
<dbReference type="Proteomes" id="UP000027931">
    <property type="component" value="Unassembled WGS sequence"/>
</dbReference>